<proteinExistence type="predicted"/>
<evidence type="ECO:0000313" key="2">
    <source>
        <dbReference type="Proteomes" id="UP000052230"/>
    </source>
</evidence>
<reference evidence="1 2" key="1">
    <citation type="submission" date="2014-09" db="EMBL/GenBank/DDBJ databases">
        <authorList>
            <person name="Regsiter A."/>
        </authorList>
    </citation>
    <scope>NUCLEOTIDE SEQUENCE [LARGE SCALE GENOMIC DNA]</scope>
</reference>
<keyword evidence="2" id="KW-1185">Reference proteome</keyword>
<dbReference type="Proteomes" id="UP000052230">
    <property type="component" value="Unassembled WGS sequence"/>
</dbReference>
<comment type="caution">
    <text evidence="1">The sequence shown here is derived from an EMBL/GenBank/DDBJ whole genome shotgun (WGS) entry which is preliminary data.</text>
</comment>
<organism evidence="1 2">
    <name type="scientific">Xanthomonas citri pv. citri</name>
    <dbReference type="NCBI Taxonomy" id="611301"/>
    <lineage>
        <taxon>Bacteria</taxon>
        <taxon>Pseudomonadati</taxon>
        <taxon>Pseudomonadota</taxon>
        <taxon>Gammaproteobacteria</taxon>
        <taxon>Lysobacterales</taxon>
        <taxon>Lysobacteraceae</taxon>
        <taxon>Xanthomonas</taxon>
    </lineage>
</organism>
<gene>
    <name evidence="1" type="ORF">XAC3562_1200051</name>
</gene>
<evidence type="ECO:0000313" key="1">
    <source>
        <dbReference type="EMBL" id="CEG14728.1"/>
    </source>
</evidence>
<name>A0A0U5F959_XANCI</name>
<dbReference type="EMBL" id="CCXZ01000025">
    <property type="protein sequence ID" value="CEG14728.1"/>
    <property type="molecule type" value="Genomic_DNA"/>
</dbReference>
<sequence>MVCPRRADAFDLDLYLLLVAFLWSTPADRSRSERRSTGAQRRWVGRFVHRWSPHTG</sequence>
<accession>A0A0U5F959</accession>
<dbReference type="AlphaFoldDB" id="A0A0U5F959"/>
<protein>
    <submittedName>
        <fullName evidence="1">Uncharacterized protein</fullName>
    </submittedName>
</protein>